<evidence type="ECO:0000256" key="4">
    <source>
        <dbReference type="ARBA" id="ARBA00023273"/>
    </source>
</evidence>
<dbReference type="Gene3D" id="2.130.10.10">
    <property type="entry name" value="YVTN repeat-like/Quinoprotein amine dehydrogenase"/>
    <property type="match status" value="2"/>
</dbReference>
<dbReference type="AlphaFoldDB" id="A0AAW1SK72"/>
<keyword evidence="7" id="KW-1185">Reference proteome</keyword>
<comment type="subcellular location">
    <subcellularLocation>
        <location evidence="1">Cell projection</location>
        <location evidence="1">Cilium</location>
    </subcellularLocation>
</comment>
<evidence type="ECO:0000256" key="5">
    <source>
        <dbReference type="ARBA" id="ARBA00040994"/>
    </source>
</evidence>
<keyword evidence="4" id="KW-0966">Cell projection</keyword>
<dbReference type="InterPro" id="IPR001680">
    <property type="entry name" value="WD40_rpt"/>
</dbReference>
<dbReference type="Pfam" id="PF00400">
    <property type="entry name" value="WD40"/>
    <property type="match status" value="1"/>
</dbReference>
<name>A0AAW1SK72_9CHLO</name>
<evidence type="ECO:0000256" key="2">
    <source>
        <dbReference type="ARBA" id="ARBA00022574"/>
    </source>
</evidence>
<accession>A0AAW1SK72</accession>
<dbReference type="SMART" id="SM00320">
    <property type="entry name" value="WD40"/>
    <property type="match status" value="4"/>
</dbReference>
<dbReference type="EMBL" id="JALJOV010001512">
    <property type="protein sequence ID" value="KAK9846908.1"/>
    <property type="molecule type" value="Genomic_DNA"/>
</dbReference>
<dbReference type="InterPro" id="IPR015943">
    <property type="entry name" value="WD40/YVTN_repeat-like_dom_sf"/>
</dbReference>
<dbReference type="PANTHER" id="PTHR13720">
    <property type="entry name" value="WD-40 REPEAT PROTEIN"/>
    <property type="match status" value="1"/>
</dbReference>
<reference evidence="6 7" key="1">
    <citation type="journal article" date="2024" name="Nat. Commun.">
        <title>Phylogenomics reveals the evolutionary origins of lichenization in chlorophyte algae.</title>
        <authorList>
            <person name="Puginier C."/>
            <person name="Libourel C."/>
            <person name="Otte J."/>
            <person name="Skaloud P."/>
            <person name="Haon M."/>
            <person name="Grisel S."/>
            <person name="Petersen M."/>
            <person name="Berrin J.G."/>
            <person name="Delaux P.M."/>
            <person name="Dal Grande F."/>
            <person name="Keller J."/>
        </authorList>
    </citation>
    <scope>NUCLEOTIDE SEQUENCE [LARGE SCALE GENOMIC DNA]</scope>
    <source>
        <strain evidence="6 7">SAG 2523</strain>
    </source>
</reference>
<evidence type="ECO:0000313" key="7">
    <source>
        <dbReference type="Proteomes" id="UP001485043"/>
    </source>
</evidence>
<sequence length="326" mass="34851">MPTSAALELSWAFGSSPVSTGLVDLRVAPEQPQGLAYIAAHNLPQLHAHMDFKQRVAAFTVSIFVEDHPEAATGTEDGDIIMWEPFLLFPKASAKGSAGGPLPGPTSGRKARKLGRLHQAPITCLHSLPGLIVSGSTDGNIRIFDTSLRCTAWFEDLNAGGIQCISFSLLPPNLSLKAYDREEATPIPDFTVSTDQGSILSISAASFNDLKARSWQQLLCSPSTQIAALVANPVRREFAVVSSSGNVQVWSTEQKASPVRQCKLEAAETPTSACYSRDGACLALGTNSGAILILDTSRLAILAVLRDAHVKKVRPWRSLPILARAQ</sequence>
<gene>
    <name evidence="6" type="ORF">WJX84_001656</name>
</gene>
<organism evidence="6 7">
    <name type="scientific">Apatococcus fuscideae</name>
    <dbReference type="NCBI Taxonomy" id="2026836"/>
    <lineage>
        <taxon>Eukaryota</taxon>
        <taxon>Viridiplantae</taxon>
        <taxon>Chlorophyta</taxon>
        <taxon>core chlorophytes</taxon>
        <taxon>Trebouxiophyceae</taxon>
        <taxon>Chlorellales</taxon>
        <taxon>Chlorellaceae</taxon>
        <taxon>Apatococcus</taxon>
    </lineage>
</organism>
<dbReference type="SUPFAM" id="SSF50978">
    <property type="entry name" value="WD40 repeat-like"/>
    <property type="match status" value="1"/>
</dbReference>
<dbReference type="InterPro" id="IPR050630">
    <property type="entry name" value="WD_repeat_EMAP"/>
</dbReference>
<dbReference type="GO" id="GO:0031514">
    <property type="term" value="C:motile cilium"/>
    <property type="evidence" value="ECO:0007669"/>
    <property type="project" value="TreeGrafter"/>
</dbReference>
<dbReference type="InterPro" id="IPR036322">
    <property type="entry name" value="WD40_repeat_dom_sf"/>
</dbReference>
<evidence type="ECO:0000256" key="3">
    <source>
        <dbReference type="ARBA" id="ARBA00022737"/>
    </source>
</evidence>
<comment type="caution">
    <text evidence="6">The sequence shown here is derived from an EMBL/GenBank/DDBJ whole genome shotgun (WGS) entry which is preliminary data.</text>
</comment>
<evidence type="ECO:0000256" key="1">
    <source>
        <dbReference type="ARBA" id="ARBA00004138"/>
    </source>
</evidence>
<dbReference type="PANTHER" id="PTHR13720:SF13">
    <property type="entry name" value="CILIA- AND FLAGELLA-ASSOCIATED PROTEIN 251"/>
    <property type="match status" value="1"/>
</dbReference>
<evidence type="ECO:0000313" key="6">
    <source>
        <dbReference type="EMBL" id="KAK9846908.1"/>
    </source>
</evidence>
<dbReference type="Proteomes" id="UP001485043">
    <property type="component" value="Unassembled WGS sequence"/>
</dbReference>
<keyword evidence="3" id="KW-0677">Repeat</keyword>
<proteinExistence type="predicted"/>
<keyword evidence="2" id="KW-0853">WD repeat</keyword>
<protein>
    <recommendedName>
        <fullName evidence="5">Cilia- and flagella-associated protein 251</fullName>
    </recommendedName>
</protein>